<evidence type="ECO:0000313" key="3">
    <source>
        <dbReference type="Proteomes" id="UP000298652"/>
    </source>
</evidence>
<feature type="compositionally biased region" description="Basic and acidic residues" evidence="1">
    <location>
        <begin position="65"/>
        <end position="74"/>
    </location>
</feature>
<dbReference type="AlphaFoldDB" id="A0A4U6T3C6"/>
<sequence>MENCGERAHENLDASVSLEQETSSITHTEANLGPTPIDPSRSPVATAWGKDEWASTACSLPAEGADAHRPRQQDRTAGWWRDAGTQRPARRPPSGRARRPVPARSFGRAARRPARAKPRRRRAVGGRAPGHWHAARAGRRAAGTTGRAGDHVATP</sequence>
<organism evidence="2 3">
    <name type="scientific">Setaria viridis</name>
    <name type="common">Green bristlegrass</name>
    <name type="synonym">Setaria italica subsp. viridis</name>
    <dbReference type="NCBI Taxonomy" id="4556"/>
    <lineage>
        <taxon>Eukaryota</taxon>
        <taxon>Viridiplantae</taxon>
        <taxon>Streptophyta</taxon>
        <taxon>Embryophyta</taxon>
        <taxon>Tracheophyta</taxon>
        <taxon>Spermatophyta</taxon>
        <taxon>Magnoliopsida</taxon>
        <taxon>Liliopsida</taxon>
        <taxon>Poales</taxon>
        <taxon>Poaceae</taxon>
        <taxon>PACMAD clade</taxon>
        <taxon>Panicoideae</taxon>
        <taxon>Panicodae</taxon>
        <taxon>Paniceae</taxon>
        <taxon>Cenchrinae</taxon>
        <taxon>Setaria</taxon>
    </lineage>
</organism>
<feature type="compositionally biased region" description="Basic residues" evidence="1">
    <location>
        <begin position="109"/>
        <end position="124"/>
    </location>
</feature>
<reference evidence="2" key="1">
    <citation type="submission" date="2019-03" db="EMBL/GenBank/DDBJ databases">
        <title>WGS assembly of Setaria viridis.</title>
        <authorList>
            <person name="Huang P."/>
            <person name="Jenkins J."/>
            <person name="Grimwood J."/>
            <person name="Barry K."/>
            <person name="Healey A."/>
            <person name="Mamidi S."/>
            <person name="Sreedasyam A."/>
            <person name="Shu S."/>
            <person name="Feldman M."/>
            <person name="Wu J."/>
            <person name="Yu Y."/>
            <person name="Chen C."/>
            <person name="Johnson J."/>
            <person name="Rokhsar D."/>
            <person name="Baxter I."/>
            <person name="Schmutz J."/>
            <person name="Brutnell T."/>
            <person name="Kellogg E."/>
        </authorList>
    </citation>
    <scope>NUCLEOTIDE SEQUENCE [LARGE SCALE GENOMIC DNA]</scope>
</reference>
<evidence type="ECO:0000256" key="1">
    <source>
        <dbReference type="SAM" id="MobiDB-lite"/>
    </source>
</evidence>
<keyword evidence="3" id="KW-1185">Reference proteome</keyword>
<proteinExistence type="predicted"/>
<accession>A0A4U6T3C6</accession>
<feature type="compositionally biased region" description="Polar residues" evidence="1">
    <location>
        <begin position="17"/>
        <end position="29"/>
    </location>
</feature>
<feature type="region of interest" description="Disordered" evidence="1">
    <location>
        <begin position="1"/>
        <end position="155"/>
    </location>
</feature>
<dbReference type="Proteomes" id="UP000298652">
    <property type="component" value="Chromosome 9"/>
</dbReference>
<dbReference type="EMBL" id="CM016560">
    <property type="protein sequence ID" value="TKV95123.1"/>
    <property type="molecule type" value="Genomic_DNA"/>
</dbReference>
<feature type="compositionally biased region" description="Basic and acidic residues" evidence="1">
    <location>
        <begin position="1"/>
        <end position="12"/>
    </location>
</feature>
<evidence type="ECO:0000313" key="2">
    <source>
        <dbReference type="EMBL" id="TKV95123.1"/>
    </source>
</evidence>
<protein>
    <submittedName>
        <fullName evidence="2">Uncharacterized protein</fullName>
    </submittedName>
</protein>
<gene>
    <name evidence="2" type="ORF">SEVIR_9G340200v2</name>
</gene>
<dbReference type="Gramene" id="TKV95123">
    <property type="protein sequence ID" value="TKV95123"/>
    <property type="gene ID" value="SEVIR_9G340200v2"/>
</dbReference>
<name>A0A4U6T3C6_SETVI</name>